<evidence type="ECO:0000313" key="2">
    <source>
        <dbReference type="Proteomes" id="UP001221519"/>
    </source>
</evidence>
<reference evidence="1 2" key="1">
    <citation type="submission" date="2023-02" db="EMBL/GenBank/DDBJ databases">
        <title>Pathogen: clinical or host-associated sample.</title>
        <authorList>
            <person name="Hergert J."/>
            <person name="Casey R."/>
            <person name="Wagner J."/>
            <person name="Young E.L."/>
            <person name="Oakeson K.F."/>
        </authorList>
    </citation>
    <scope>NUCLEOTIDE SEQUENCE [LARGE SCALE GENOMIC DNA]</scope>
    <source>
        <strain evidence="1 2">2022CK-00829</strain>
        <plasmid evidence="1 2">unnamed1</plasmid>
    </source>
</reference>
<name>A0ABY7XHA6_9BACL</name>
<proteinExistence type="predicted"/>
<protein>
    <submittedName>
        <fullName evidence="1">Uncharacterized protein</fullName>
    </submittedName>
</protein>
<dbReference type="RefSeq" id="WP_274338688.1">
    <property type="nucleotide sequence ID" value="NZ_CP118109.1"/>
</dbReference>
<dbReference type="EMBL" id="CP118109">
    <property type="protein sequence ID" value="WDI05094.1"/>
    <property type="molecule type" value="Genomic_DNA"/>
</dbReference>
<keyword evidence="1" id="KW-0614">Plasmid</keyword>
<dbReference type="Proteomes" id="UP001221519">
    <property type="component" value="Plasmid unnamed1"/>
</dbReference>
<sequence>MSEPIKNNSQLLYEQAKAQFDAAKAAFDDGSIKTNTKLIQTVFQAFESFFTSIGQPQMVLRLAPEGGPPWSEDYNSMMDEIKKDMEIMYQEIDLIGRALYTDFNHNMVQHSILQSQFGVIQDKLKDLQLLSSNMQSNGKITFHRNDFLNNDKIDYDRTTGTAASIENGIVTLPQTDSINLSQVAQVTIIPGNKTYDSFILGTESNGFPGNNHEVTVSGGNTQNDYTYQYVGGKNNHAAYGSVLDGNPDTWFEYELVNIRDHDKQNVAKNLGFAYQVHGNQRLNWARDPENGVLKLHMQIILNEATTVNAIDVEMYTPPNQGARTAIVKDILISDGSGMPESVIGSNKKDDDYVFHFAPRTAKVISVLFEQRTKYYTDIGHEYYEQNQQTGSDIDYAMNTATKQVKPGYLPRVEGPLMALQDIGVEVSVKDSSVSAYYPLQGEDASSPVLDDAITSLSRGITQQTIDIGTERFEGWRYAIGIRNINVYSYEYEQSGEIVTEPYFFEQPLEKITLSVNEDNPLMIENAQPGTEYKWIKYFISIDDGATWYPISPLEHQEYNSGGEEAPPKIYTVQQVEKSSQALTTKTGYIESEYPVYSLRLRMLFERPEDEE</sequence>
<accession>A0ABY7XHA6</accession>
<organism evidence="1 2">
    <name type="scientific">Paenibacillus urinalis</name>
    <dbReference type="NCBI Taxonomy" id="521520"/>
    <lineage>
        <taxon>Bacteria</taxon>
        <taxon>Bacillati</taxon>
        <taxon>Bacillota</taxon>
        <taxon>Bacilli</taxon>
        <taxon>Bacillales</taxon>
        <taxon>Paenibacillaceae</taxon>
        <taxon>Paenibacillus</taxon>
    </lineage>
</organism>
<keyword evidence="2" id="KW-1185">Reference proteome</keyword>
<geneLocation type="plasmid" evidence="1 2">
    <name>unnamed1</name>
</geneLocation>
<gene>
    <name evidence="1" type="ORF">PUW25_26350</name>
</gene>
<evidence type="ECO:0000313" key="1">
    <source>
        <dbReference type="EMBL" id="WDI05094.1"/>
    </source>
</evidence>